<name>A0A4R6VWE6_9HYPH</name>
<proteinExistence type="predicted"/>
<gene>
    <name evidence="2" type="ORF">ATL17_1173</name>
</gene>
<dbReference type="Proteomes" id="UP000295391">
    <property type="component" value="Unassembled WGS sequence"/>
</dbReference>
<reference evidence="2 3" key="1">
    <citation type="submission" date="2019-03" db="EMBL/GenBank/DDBJ databases">
        <title>Genomic Encyclopedia of Type Strains, Phase III (KMG-III): the genomes of soil and plant-associated and newly described type strains.</title>
        <authorList>
            <person name="Whitman W."/>
        </authorList>
    </citation>
    <scope>NUCLEOTIDE SEQUENCE [LARGE SCALE GENOMIC DNA]</scope>
    <source>
        <strain evidence="2 3">CGMCC 1.7002</strain>
    </source>
</reference>
<feature type="coiled-coil region" evidence="1">
    <location>
        <begin position="133"/>
        <end position="259"/>
    </location>
</feature>
<protein>
    <submittedName>
        <fullName evidence="2">Uncharacterized protein</fullName>
    </submittedName>
</protein>
<dbReference type="AlphaFoldDB" id="A0A4R6VWE6"/>
<keyword evidence="3" id="KW-1185">Reference proteome</keyword>
<accession>A0A4R6VWE6</accession>
<comment type="caution">
    <text evidence="2">The sequence shown here is derived from an EMBL/GenBank/DDBJ whole genome shotgun (WGS) entry which is preliminary data.</text>
</comment>
<evidence type="ECO:0000256" key="1">
    <source>
        <dbReference type="SAM" id="Coils"/>
    </source>
</evidence>
<organism evidence="2 3">
    <name type="scientific">Maritalea mobilis</name>
    <dbReference type="NCBI Taxonomy" id="483324"/>
    <lineage>
        <taxon>Bacteria</taxon>
        <taxon>Pseudomonadati</taxon>
        <taxon>Pseudomonadota</taxon>
        <taxon>Alphaproteobacteria</taxon>
        <taxon>Hyphomicrobiales</taxon>
        <taxon>Devosiaceae</taxon>
        <taxon>Maritalea</taxon>
    </lineage>
</organism>
<keyword evidence="1" id="KW-0175">Coiled coil</keyword>
<evidence type="ECO:0000313" key="2">
    <source>
        <dbReference type="EMBL" id="TDQ67166.1"/>
    </source>
</evidence>
<dbReference type="RefSeq" id="WP_133571804.1">
    <property type="nucleotide sequence ID" value="NZ_SNYR01000001.1"/>
</dbReference>
<dbReference type="EMBL" id="SNYR01000001">
    <property type="protein sequence ID" value="TDQ67166.1"/>
    <property type="molecule type" value="Genomic_DNA"/>
</dbReference>
<sequence length="264" mass="29986">MQKSYSERQVDYLLALINDVDSAHDLVCQLGLQEKKNAMATAEKLLAVREEDGAIWSMTQIEEVRAAHPKFFSVAFDEARHPFIMDISSALSVVQGMPSAITFGVFFEIKWAKWPENWGDVRSHFAIEVFFKQRELQGRLDRAEREVKNAELHLKEAKKNHPNDPDHRDVTDASYAVEAAKERKKAIEREVDQLNGAMAKGDHTKAWKIVKANIKAKLRKLRRELKGVTGDTDKDKAKRAELNKAIAGHEAEIANAEKDVEKIK</sequence>
<evidence type="ECO:0000313" key="3">
    <source>
        <dbReference type="Proteomes" id="UP000295391"/>
    </source>
</evidence>